<feature type="chain" id="PRO_5029739560" description="DUF4421 domain-containing protein" evidence="1">
    <location>
        <begin position="20"/>
        <end position="326"/>
    </location>
</feature>
<feature type="signal peptide" evidence="1">
    <location>
        <begin position="1"/>
        <end position="19"/>
    </location>
</feature>
<evidence type="ECO:0000313" key="3">
    <source>
        <dbReference type="Proteomes" id="UP000461730"/>
    </source>
</evidence>
<evidence type="ECO:0000313" key="2">
    <source>
        <dbReference type="EMBL" id="MVT11405.1"/>
    </source>
</evidence>
<sequence>MKKTICLFSSVFLCLFVKAQDNGEVKKNMQATIADKFPVTRTFDLQFLQYLSSGFDNKLFGKDFQEGEIKSHSRFRFGANIPVIRQPKWNLTSSFVYRYDAYDMQNVINKGDAQQPAFNQKHEYHYLSGGISFTYFSTLFKKPFIYNASILVDGSEKDAEWVKGFLGASWIFKRTPSTTMSVGALVFFDPSSPVPMAPTFSLEYKFRNSPWILDFILPQRLLMKRSLFTNGRLSLGTELTGDNFYVYTPTPPVYNFRQMELRTGITYEHNINGVILTFKSGFSSFFESKLTEKGKTASNYILEVNRKSPGYFSIGASYNPFKKKTR</sequence>
<proteinExistence type="predicted"/>
<keyword evidence="3" id="KW-1185">Reference proteome</keyword>
<keyword evidence="1" id="KW-0732">Signal</keyword>
<organism evidence="2 3">
    <name type="scientific">Chitinophaga tropicalis</name>
    <dbReference type="NCBI Taxonomy" id="2683588"/>
    <lineage>
        <taxon>Bacteria</taxon>
        <taxon>Pseudomonadati</taxon>
        <taxon>Bacteroidota</taxon>
        <taxon>Chitinophagia</taxon>
        <taxon>Chitinophagales</taxon>
        <taxon>Chitinophagaceae</taxon>
        <taxon>Chitinophaga</taxon>
    </lineage>
</organism>
<evidence type="ECO:0008006" key="4">
    <source>
        <dbReference type="Google" id="ProtNLM"/>
    </source>
</evidence>
<accession>A0A7K1UBQ1</accession>
<dbReference type="RefSeq" id="WP_157308832.1">
    <property type="nucleotide sequence ID" value="NZ_WRXN01000013.1"/>
</dbReference>
<gene>
    <name evidence="2" type="ORF">GO493_24280</name>
</gene>
<name>A0A7K1UBQ1_9BACT</name>
<dbReference type="EMBL" id="WRXN01000013">
    <property type="protein sequence ID" value="MVT11405.1"/>
    <property type="molecule type" value="Genomic_DNA"/>
</dbReference>
<reference evidence="2 3" key="1">
    <citation type="submission" date="2019-12" db="EMBL/GenBank/DDBJ databases">
        <title>Chitinophaga sp. strain ysch24 (GDMCC 1.1355), whole genome shotgun sequence.</title>
        <authorList>
            <person name="Zhang X."/>
        </authorList>
    </citation>
    <scope>NUCLEOTIDE SEQUENCE [LARGE SCALE GENOMIC DNA]</scope>
    <source>
        <strain evidence="3">ysch24</strain>
    </source>
</reference>
<dbReference type="AlphaFoldDB" id="A0A7K1UBQ1"/>
<evidence type="ECO:0000256" key="1">
    <source>
        <dbReference type="SAM" id="SignalP"/>
    </source>
</evidence>
<comment type="caution">
    <text evidence="2">The sequence shown here is derived from an EMBL/GenBank/DDBJ whole genome shotgun (WGS) entry which is preliminary data.</text>
</comment>
<dbReference type="Proteomes" id="UP000461730">
    <property type="component" value="Unassembled WGS sequence"/>
</dbReference>
<protein>
    <recommendedName>
        <fullName evidence="4">DUF4421 domain-containing protein</fullName>
    </recommendedName>
</protein>